<feature type="region of interest" description="Disordered" evidence="1">
    <location>
        <begin position="83"/>
        <end position="110"/>
    </location>
</feature>
<evidence type="ECO:0000256" key="1">
    <source>
        <dbReference type="SAM" id="MobiDB-lite"/>
    </source>
</evidence>
<dbReference type="KEGG" id="rsz:130503248"/>
<evidence type="ECO:0000313" key="3">
    <source>
        <dbReference type="RefSeq" id="XP_056853906.1"/>
    </source>
</evidence>
<name>A0A9W3CQZ9_RAPSA</name>
<dbReference type="RefSeq" id="XP_056853906.1">
    <property type="nucleotide sequence ID" value="XM_056997926.1"/>
</dbReference>
<proteinExistence type="predicted"/>
<evidence type="ECO:0000313" key="2">
    <source>
        <dbReference type="Proteomes" id="UP000504610"/>
    </source>
</evidence>
<accession>A0A9W3CQZ9</accession>
<organism evidence="2 3">
    <name type="scientific">Raphanus sativus</name>
    <name type="common">Radish</name>
    <name type="synonym">Raphanus raphanistrum var. sativus</name>
    <dbReference type="NCBI Taxonomy" id="3726"/>
    <lineage>
        <taxon>Eukaryota</taxon>
        <taxon>Viridiplantae</taxon>
        <taxon>Streptophyta</taxon>
        <taxon>Embryophyta</taxon>
        <taxon>Tracheophyta</taxon>
        <taxon>Spermatophyta</taxon>
        <taxon>Magnoliopsida</taxon>
        <taxon>eudicotyledons</taxon>
        <taxon>Gunneridae</taxon>
        <taxon>Pentapetalae</taxon>
        <taxon>rosids</taxon>
        <taxon>malvids</taxon>
        <taxon>Brassicales</taxon>
        <taxon>Brassicaceae</taxon>
        <taxon>Brassiceae</taxon>
        <taxon>Raphanus</taxon>
    </lineage>
</organism>
<protein>
    <submittedName>
        <fullName evidence="3">Uncharacterized protein LOC130503248</fullName>
    </submittedName>
</protein>
<dbReference type="GeneID" id="130503248"/>
<keyword evidence="2" id="KW-1185">Reference proteome</keyword>
<feature type="compositionally biased region" description="Basic residues" evidence="1">
    <location>
        <begin position="90"/>
        <end position="110"/>
    </location>
</feature>
<dbReference type="Proteomes" id="UP000504610">
    <property type="component" value="Unplaced"/>
</dbReference>
<reference evidence="3" key="1">
    <citation type="submission" date="2025-08" db="UniProtKB">
        <authorList>
            <consortium name="RefSeq"/>
        </authorList>
    </citation>
    <scope>IDENTIFICATION</scope>
    <source>
        <tissue evidence="3">Leaf</tissue>
    </source>
</reference>
<dbReference type="AlphaFoldDB" id="A0A9W3CQZ9"/>
<sequence>MGTVYNDINLIHSFVRAVRKKKKQEIFLSTISRILFLADLVSSPTLKSISSLDLTFSSLSSPNPVLSSYPRRQLSSLSLSHTPPDLLYRTPHHHGWRKQGKIGRKNRHGR</sequence>
<gene>
    <name evidence="3" type="primary">LOC130503248</name>
</gene>